<reference evidence="8" key="5">
    <citation type="journal article" date="2002" name="Microbiology">
        <title>Nonribosomal biosynthesis of vancomycin-type antibiotics: a heptapeptide backbone and eight peptide synthetase modules.</title>
        <authorList>
            <person name="Recktenwald J."/>
            <person name="Shawky R.M."/>
            <person name="Puk O."/>
            <person name="Pfennig F."/>
            <person name="Keller U."/>
            <person name="Wohlleben W."/>
            <person name="Pelzer S."/>
        </authorList>
    </citation>
    <scope>NUCLEOTIDE SEQUENCE</scope>
    <source>
        <strain evidence="8">DSM 5908</strain>
    </source>
</reference>
<dbReference type="SUPFAM" id="SSF47336">
    <property type="entry name" value="ACP-like"/>
    <property type="match status" value="3"/>
</dbReference>
<reference evidence="8" key="1">
    <citation type="journal article" date="1999" name="Antimicrob. Agents Chemother.">
        <title>Identification and analysis of the balhimycin biosynthetic gene cluster and its use for manipulating glycopeptide biosynthesis in Amycolatopsis mediterranei DSM5908.</title>
        <authorList>
            <person name="Pelzer S."/>
            <person name="Sussmuth R."/>
            <person name="Heckmann D."/>
            <person name="Recktenwald J."/>
            <person name="Huber P."/>
            <person name="Jung G."/>
            <person name="Wohlleben W."/>
        </authorList>
    </citation>
    <scope>NUCLEOTIDE SEQUENCE</scope>
    <source>
        <strain evidence="8">DSM 5908</strain>
    </source>
</reference>
<feature type="domain" description="Carrier" evidence="7">
    <location>
        <begin position="3047"/>
        <end position="3121"/>
    </location>
</feature>
<keyword evidence="5" id="KW-0677">Repeat</keyword>
<dbReference type="PROSITE" id="PS50075">
    <property type="entry name" value="CARRIER"/>
    <property type="match status" value="3"/>
</dbReference>
<evidence type="ECO:0000256" key="4">
    <source>
        <dbReference type="ARBA" id="ARBA00022553"/>
    </source>
</evidence>
<dbReference type="SUPFAM" id="SSF52777">
    <property type="entry name" value="CoA-dependent acyltransferases"/>
    <property type="match status" value="6"/>
</dbReference>
<comment type="similarity">
    <text evidence="2">Belongs to the ATP-dependent AMP-binding enzyme family.</text>
</comment>
<sequence>MNSAARTTPTMLDLFASHVDRTPDAVAVAGGDGVLTYRQLDERAGRLAGRLASRGIRRGDRVAVVMDRSADLVVALLAVWKAGAAYVPVDAGYPAPRVAFMVADSAAKLVVCSAASRGAVPAGVESLEPAAAAEEGASDAPAATVRPGDPAYVMYTSGSTGTPKGVTISQGCVAELTMDAGWAMEPGEAVLMHSPHAFDASLFELWMPLASGVRVVLAEPGSVDARRLREAAAAGVTRVYLTAGSLRAVAEEAPESFAEFREVLTGGDVVPAHAVERVRTAAPRARFRNMYGPTEATMCATWHLLQPGDVVGPVVPIGRPLTGRRVQVLDASLRPVGPGVVGDLYLSGALAEGYFNRAALTAERFVADPSAPGQRMYWTGDLAQWTADGELVFAGRADDQVKIRGFRIEPGEIEAALIAQPDVHDAVVAAVDGRLIGYVVTEGDADPRVIRERLGAVLPEHLVPAAVLALDALPLTGNGKVDRSALPAPEFAASAAGRAPSTDAERVLCGLFAEVLGVARAGVDDGFFELGGDSIGAMRLAARAAKAGLLVTPAQIFEEPTPARLAAVARPVPAGGPVDGPLLTLTAAEEAELALAAPGAEEIWPLAPLQEGLLFESILDDQGSDIYQVQVILELNGPVDAPRLRAAWDAVVRRHPELRLSFHRLASGKTVQAVHGDVTPPWRVVDLTGAGDVDAAVAALVAEEQQQRFELATAPLVRLVLVRIAADRYRLLFVIHHILVDGWSVAVILNDVSEAYEAGEPVPEQRGGATFRDYLAWLDRQDDDAARAAWRAELAGLDEPALIATSGVETEYDYRATHLTPALHTRLLGFAREHGLTPSTVVHAAWAMVLARLTRRTDVVFGTMVATRPPELAGIESMPGLLMTAVPVRVPLDGGQSVLDMLTDLHSRQTALKRHQYLGLPEIQKAAGPGATFDTMLVVENYPREYARRYTHLRTIEGTHYPVTLGITPGDRFKIQLGYWPGQVPDTVAESLLEWFVGAIGALVADPAGLVGRIGMGAADVRRWDPPLQAGEPLPALVGRMAARPPDNVAVVDGDGALSYADLWERSLKFAAVLRAHGVRSEDRVGLVVGRSAWWTVGMLGVLLAGGTFVPVDPAYPAERKEWIFRSANPMLVVCAGATRGAVPAEFADRLVVIDEVDPAAGSAGDLPRVDPRSAAYVIYTSGSTGTPKGVVVTHAGLGNLALAHIDRFGVSPSSRVLQFAALGFDTIVSEVMMALLSGATLVVPPERDLPPRASFTDALERWDITHVKAPPSVLGTADVLPSTVETVVAAGELCPPGLVDRLSADRRMINAYGPTETTICATMSMPLSPGQHPIPFGKPVPGVRGYLLDSFLRPLPPGVTGELYLAGIGVARGYLGRSALTAERFVADPFVPGERMYRTGDLAYWTEQGELVSAGRADDQVKIRGFRVEPREIEFALSGYPRVTQAAVAVRDDRLVAYVTPGDIDTQAVRAHLASRMPQYMVPAAVVALDALPLTAHGKIDRRALPDPDFTAGKQAREPATETERVLCELFAGVLGLARVGVDDSFFELGGDSILSMQLAARARRSGLTFTAADVFDGKTPERIAQLAAESSVPEPGRSPKPDGVGDVAWTPVMWMLGDGVAGPAFAQWMVVGTPSDLTEKALAAGFAAVVDTHDMLRARVVADEGGRRLVVGERGSVDVAGAVTRIRADGRSLDEAVADAARAAVTRLDPSAGVMAQAVWVDAGPDQVGRLVVVAHHLSVDGVSWRILLSDLQAACEAAVAGREPVLEPVGASFKRWAGLLAEWAVSAERAGELAAWKAILGPGDRPAGAQATSRAAEGAVRSRSWVVPKVETAALAGRAPVAFHCGVNEVLLAGLAGAVARWRGGDAVLVDVESHGRHPVDGTDLSRTVGWFTSAHPVRLDVAGTDLADVLAGGPAAGRLLKAVKEQSRAVPGDGLGYGLLRYLNGTTGPVLADLPSPQIGFNYMGRFAAGEKSGVRAWQPVGDIGSSLEPGMGLPHALEVNAIVQDLPDGPELTLMLEWQDGLLGEDEIDRLGRAWLDMLSGVARQAADPAAGGHTASDFDLVTLDQAEIEALEAEFAAAGGLAEVLPLSPLQHGLAFHAGYAGDGVDVYTAQAVLELAGPLDVPLLRKSVRALLDRHANLRAGFRHGADGTAYQVVPGAVAVPVTLVDVTESADPAAEAAAVAAAERARPFELARPPLLRVMVVVLGPDRHRLVLTNHHILLDGWSTPLLLDELLTLYRNGAAPAALAPVTPYRDYLAWVRETDREAATEAWRDALAGLPEPTLVAADRPVPVEVPEQIWTTLDETFAQALGARARECGVTVSTVLQAVWGMVLAALTGRDDVVFGSVVSGRPAELPGIETMVGLFINTVPVRVRMRPQDTFAELVRGLQNEQVALLAHHHVGLTDIQQAAGLGRLFDTIIVYENYPRPAEIGDESADADRVRVQGLTAADATHYPLALAVVPGTDLRLRLEHQPALFTAEQAGAVLERFTLVLEAVVADPRLPLAVVPILSDAERRQLQAGNDTALPVPDRTLPELFAAQAAATPEATAVVFEDRSLTYAELDARANQLARWLIDQGAGPEGLVAVLLPRSLELVVALLAVTKTGGAWLPIDPGYPADRIAFMLDDAGPALVITTAVLSASPIGDVLAARSRTVVLDEPAAAGQLAGRDRAPVTDTDRARALDPRHPAYLIYTSGSTGRPKAVVVTHRNLTNYLLHCGRMYPGLRGRSVLHSSIAFDLTVTATFTPLIVGGEIHVGALEDLIGVVEAAPSIFLKATPSHLLTLDTASRGSAGSGDLLLGGEQLPADTVVQWRRKYPNIVVVNEYGPTEATVGCVEYRLEPGQECPPGGVVPIGTPLANMRAFVLDSWLRLVPPGAVGELYVAGAGLARGYLGRAGLTATRFVADPFGSGERMYRTGDLVQWNPDGQLVFAGRVDDQVKVRGFRIEPGEIEAALVAQESVGQAVVVARDSEIGTRLIGYVTAAGESGVDEAAVREGVAARLPQYMVPAALVVLGALPLTANGKVDRAALPDPDFGARAGGREPVTEAERLLCALFAEVLGLERAGADDSFFELGGDSILSMRLAARAHREGMSFGAREVFEQRTPAGIAAIVERVAGDRPVAAVHAVSDVALLDLDQGELDEFKAEFDDDSQPFADPGRY</sequence>
<dbReference type="FunFam" id="1.10.1200.10:FF:000005">
    <property type="entry name" value="Nonribosomal peptide synthetase 1"/>
    <property type="match status" value="3"/>
</dbReference>
<dbReference type="Pfam" id="PF00668">
    <property type="entry name" value="Condensation"/>
    <property type="match status" value="3"/>
</dbReference>
<dbReference type="CDD" id="cd19543">
    <property type="entry name" value="DCL_NRPS"/>
    <property type="match status" value="1"/>
</dbReference>
<dbReference type="InterPro" id="IPR009081">
    <property type="entry name" value="PP-bd_ACP"/>
</dbReference>
<dbReference type="CDD" id="cd19534">
    <property type="entry name" value="E_NRPS"/>
    <property type="match status" value="1"/>
</dbReference>
<evidence type="ECO:0000256" key="6">
    <source>
        <dbReference type="ARBA" id="ARBA00023194"/>
    </source>
</evidence>
<dbReference type="SUPFAM" id="SSF56801">
    <property type="entry name" value="Acetyl-CoA synthetase-like"/>
    <property type="match status" value="3"/>
</dbReference>
<evidence type="ECO:0000313" key="8">
    <source>
        <dbReference type="EMBL" id="CAC48360.1"/>
    </source>
</evidence>
<dbReference type="Gene3D" id="3.30.300.30">
    <property type="match status" value="3"/>
</dbReference>
<evidence type="ECO:0000256" key="1">
    <source>
        <dbReference type="ARBA" id="ARBA00001957"/>
    </source>
</evidence>
<keyword evidence="6" id="KW-0045">Antibiotic biosynthesis</keyword>
<dbReference type="SMART" id="SM00823">
    <property type="entry name" value="PKS_PP"/>
    <property type="match status" value="3"/>
</dbReference>
<dbReference type="Pfam" id="PF13193">
    <property type="entry name" value="AMP-binding_C"/>
    <property type="match status" value="3"/>
</dbReference>
<dbReference type="PANTHER" id="PTHR45527">
    <property type="entry name" value="NONRIBOSOMAL PEPTIDE SYNTHETASE"/>
    <property type="match status" value="1"/>
</dbReference>
<dbReference type="NCBIfam" id="TIGR01720">
    <property type="entry name" value="NRPS-para261"/>
    <property type="match status" value="1"/>
</dbReference>
<dbReference type="InterPro" id="IPR010071">
    <property type="entry name" value="AA_adenyl_dom"/>
</dbReference>
<dbReference type="Pfam" id="PF00550">
    <property type="entry name" value="PP-binding"/>
    <property type="match status" value="3"/>
</dbReference>
<evidence type="ECO:0000259" key="7">
    <source>
        <dbReference type="PROSITE" id="PS50075"/>
    </source>
</evidence>
<name>Q939Z1_AMYBA</name>
<comment type="cofactor">
    <cofactor evidence="1">
        <name>pantetheine 4'-phosphate</name>
        <dbReference type="ChEBI" id="CHEBI:47942"/>
    </cofactor>
</comment>
<dbReference type="CDD" id="cd12117">
    <property type="entry name" value="A_NRPS_Srf_like"/>
    <property type="match status" value="1"/>
</dbReference>
<reference evidence="8" key="6">
    <citation type="journal article" date="2005" name="Ernst Schering Res. Found. Workshop">
        <title>Precursor-directed biosynthesis for the generation of novel glycopetides.</title>
        <authorList>
            <person name="Stegmann E."/>
            <person name="Bischoff D."/>
            <person name="Kittel C."/>
            <person name="Pelzer S."/>
            <person name="Puk O."/>
            <person name="Recktenwald J."/>
            <person name="Weist S."/>
            <person name="Sussmuth R."/>
            <person name="Wohlleben W."/>
        </authorList>
    </citation>
    <scope>NUCLEOTIDE SEQUENCE</scope>
    <source>
        <strain evidence="8">DSM 5908</strain>
    </source>
</reference>
<evidence type="ECO:0000256" key="5">
    <source>
        <dbReference type="ARBA" id="ARBA00022737"/>
    </source>
</evidence>
<dbReference type="CDD" id="cd05930">
    <property type="entry name" value="A_NRPS"/>
    <property type="match status" value="2"/>
</dbReference>
<dbReference type="NCBIfam" id="TIGR01733">
    <property type="entry name" value="AA-adenyl-dom"/>
    <property type="match status" value="3"/>
</dbReference>
<dbReference type="FunFam" id="3.40.50.980:FF:000001">
    <property type="entry name" value="Non-ribosomal peptide synthetase"/>
    <property type="match status" value="2"/>
</dbReference>
<dbReference type="PROSITE" id="PS00012">
    <property type="entry name" value="PHOSPHOPANTETHEINE"/>
    <property type="match status" value="3"/>
</dbReference>
<dbReference type="FunFam" id="3.30.300.30:FF:000010">
    <property type="entry name" value="Enterobactin synthetase component F"/>
    <property type="match status" value="1"/>
</dbReference>
<proteinExistence type="inferred from homology"/>
<dbReference type="GO" id="GO:0008610">
    <property type="term" value="P:lipid biosynthetic process"/>
    <property type="evidence" value="ECO:0007669"/>
    <property type="project" value="UniProtKB-ARBA"/>
</dbReference>
<dbReference type="InterPro" id="IPR020806">
    <property type="entry name" value="PKS_PP-bd"/>
</dbReference>
<dbReference type="Pfam" id="PF00501">
    <property type="entry name" value="AMP-binding"/>
    <property type="match status" value="3"/>
</dbReference>
<dbReference type="GO" id="GO:0043041">
    <property type="term" value="P:amino acid activation for nonribosomal peptide biosynthetic process"/>
    <property type="evidence" value="ECO:0007669"/>
    <property type="project" value="TreeGrafter"/>
</dbReference>
<dbReference type="GO" id="GO:0031177">
    <property type="term" value="F:phosphopantetheine binding"/>
    <property type="evidence" value="ECO:0007669"/>
    <property type="project" value="InterPro"/>
</dbReference>
<dbReference type="GO" id="GO:0017000">
    <property type="term" value="P:antibiotic biosynthetic process"/>
    <property type="evidence" value="ECO:0007669"/>
    <property type="project" value="UniProtKB-KW"/>
</dbReference>
<dbReference type="Gene3D" id="3.40.50.980">
    <property type="match status" value="6"/>
</dbReference>
<evidence type="ECO:0000256" key="2">
    <source>
        <dbReference type="ARBA" id="ARBA00006432"/>
    </source>
</evidence>
<dbReference type="EMBL" id="Y16952">
    <property type="protein sequence ID" value="CAC48360.1"/>
    <property type="molecule type" value="Genomic_DNA"/>
</dbReference>
<gene>
    <name evidence="8" type="primary">bpsA</name>
</gene>
<dbReference type="InterPro" id="IPR045851">
    <property type="entry name" value="AMP-bd_C_sf"/>
</dbReference>
<dbReference type="FunFam" id="2.30.38.10:FF:000001">
    <property type="entry name" value="Non-ribosomal peptide synthetase PvdI"/>
    <property type="match status" value="1"/>
</dbReference>
<dbReference type="GO" id="GO:0044550">
    <property type="term" value="P:secondary metabolite biosynthetic process"/>
    <property type="evidence" value="ECO:0007669"/>
    <property type="project" value="TreeGrafter"/>
</dbReference>
<dbReference type="SMR" id="Q939Z1"/>
<dbReference type="NCBIfam" id="NF003417">
    <property type="entry name" value="PRK04813.1"/>
    <property type="match status" value="3"/>
</dbReference>
<reference evidence="8" key="3">
    <citation type="journal article" date="2001" name="J. Biol. Chem.">
        <title>A polyketide synthase in glycopeptide biosynthesis: the biosynthesis of the non-proteinogenic amino acid (S)-3,5-dihydroxyphenylglycine.</title>
        <authorList>
            <person name="Pfeifer V."/>
            <person name="Nicholson G.J."/>
            <person name="Ries J."/>
            <person name="Recktenwald J."/>
            <person name="Schefer A.B."/>
            <person name="Shawky R.M."/>
            <person name="Schroeder J."/>
            <person name="Wohlleben W."/>
            <person name="Pelzer S."/>
        </authorList>
    </citation>
    <scope>NUCLEOTIDE SEQUENCE</scope>
    <source>
        <strain evidence="8">DSM 5908</strain>
    </source>
</reference>
<dbReference type="InterPro" id="IPR006162">
    <property type="entry name" value="Ppantetheine_attach_site"/>
</dbReference>
<dbReference type="Gene3D" id="3.30.559.10">
    <property type="entry name" value="Chloramphenicol acetyltransferase-like domain"/>
    <property type="match status" value="3"/>
</dbReference>
<accession>Q939Z1</accession>
<dbReference type="InterPro" id="IPR025110">
    <property type="entry name" value="AMP-bd_C"/>
</dbReference>
<feature type="domain" description="Carrier" evidence="7">
    <location>
        <begin position="1519"/>
        <end position="1593"/>
    </location>
</feature>
<protein>
    <submittedName>
        <fullName evidence="8">Peptide synthetase</fullName>
    </submittedName>
</protein>
<dbReference type="InterPro" id="IPR001242">
    <property type="entry name" value="Condensation_dom"/>
</dbReference>
<dbReference type="InterPro" id="IPR010060">
    <property type="entry name" value="NRPS_synth"/>
</dbReference>
<dbReference type="Gene3D" id="1.10.1200.10">
    <property type="entry name" value="ACP-like"/>
    <property type="match status" value="3"/>
</dbReference>
<dbReference type="InterPro" id="IPR023213">
    <property type="entry name" value="CAT-like_dom_sf"/>
</dbReference>
<dbReference type="GO" id="GO:0005829">
    <property type="term" value="C:cytosol"/>
    <property type="evidence" value="ECO:0007669"/>
    <property type="project" value="TreeGrafter"/>
</dbReference>
<reference evidence="8" key="2">
    <citation type="journal article" date="2001" name="Angew. Chem. Int. Ed. Engl.">
        <title>The biosynthesis of vancomycin-type glycopeptide antibiotics - the order of cyclization steps.</title>
        <authorList>
            <person name="Bischoff D."/>
            <person name="Pelzer S."/>
            <person name="Bister B."/>
            <person name="Nicholson G.J."/>
            <person name="Stockert S."/>
            <person name="Schirle M."/>
            <person name="Wohlleben W."/>
            <person name="Jung G."/>
            <person name="Suessmuth R.D."/>
        </authorList>
    </citation>
    <scope>NUCLEOTIDE SEQUENCE</scope>
    <source>
        <strain evidence="8">DSM 5908</strain>
    </source>
</reference>
<feature type="domain" description="Carrier" evidence="7">
    <location>
        <begin position="499"/>
        <end position="573"/>
    </location>
</feature>
<dbReference type="InterPro" id="IPR020845">
    <property type="entry name" value="AMP-binding_CS"/>
</dbReference>
<reference evidence="8" key="4">
    <citation type="journal article" date="2002" name="Chem. Biol.">
        <title>Glycopeptide biosynthesis in Amycolatopsis mediterranei DSM5908: function of a halogenase and a haloperoxidase/perhydrolase.</title>
        <authorList>
            <person name="Puk O."/>
            <person name="Huber P."/>
            <person name="Bischoff D."/>
            <person name="Recktenwald J."/>
            <person name="Jung G."/>
            <person name="Suessmuth R.D."/>
            <person name="van Pee K.H."/>
            <person name="Wohlleben W."/>
            <person name="Pelzer S."/>
        </authorList>
    </citation>
    <scope>NUCLEOTIDE SEQUENCE</scope>
    <source>
        <strain evidence="8">DSM 5908</strain>
    </source>
</reference>
<organism evidence="8">
    <name type="scientific">Amycolatopsis balhimycina</name>
    <dbReference type="NCBI Taxonomy" id="208443"/>
    <lineage>
        <taxon>Bacteria</taxon>
        <taxon>Bacillati</taxon>
        <taxon>Actinomycetota</taxon>
        <taxon>Actinomycetes</taxon>
        <taxon>Pseudonocardiales</taxon>
        <taxon>Pseudonocardiaceae</taxon>
        <taxon>Amycolatopsis</taxon>
    </lineage>
</organism>
<dbReference type="GO" id="GO:0003824">
    <property type="term" value="F:catalytic activity"/>
    <property type="evidence" value="ECO:0007669"/>
    <property type="project" value="InterPro"/>
</dbReference>
<dbReference type="InterPro" id="IPR000873">
    <property type="entry name" value="AMP-dep_synth/lig_dom"/>
</dbReference>
<keyword evidence="3" id="KW-0596">Phosphopantetheine</keyword>
<dbReference type="PANTHER" id="PTHR45527:SF1">
    <property type="entry name" value="FATTY ACID SYNTHASE"/>
    <property type="match status" value="1"/>
</dbReference>
<evidence type="ECO:0000256" key="3">
    <source>
        <dbReference type="ARBA" id="ARBA00022450"/>
    </source>
</evidence>
<dbReference type="Gene3D" id="3.30.559.30">
    <property type="entry name" value="Nonribosomal peptide synthetase, condensation domain"/>
    <property type="match status" value="3"/>
</dbReference>
<dbReference type="Gene3D" id="2.30.38.10">
    <property type="entry name" value="Luciferase, Domain 3"/>
    <property type="match status" value="3"/>
</dbReference>
<keyword evidence="4" id="KW-0597">Phosphoprotein</keyword>
<dbReference type="PROSITE" id="PS00455">
    <property type="entry name" value="AMP_BINDING"/>
    <property type="match status" value="3"/>
</dbReference>
<dbReference type="InterPro" id="IPR036736">
    <property type="entry name" value="ACP-like_sf"/>
</dbReference>